<sequence length="488" mass="52409">MQGLKNNYYLKKNIMKTISKKIFQTISGCVVLVFFALANLQQIVLAAWSFTARENTAICTAIGQQSSLQIISDGAGGAIIAWEDARDSHFDIYAQRIDAHGNVLWTKDGVPICVAAENQNRPKVIGDGAGGAIIVWQDMRSGIGNCDIYAQRINADGNLQWTINGIPICNEINAQNSPCITTDGTGGAIIIWQDFRTHYADLYAQRINQSGEMLWAKNGVLVCGTSGAQGAPIAVNDGTGGAIVAWQDFRRSYADIYAQRIDGGGNVLWEKSGLAVCTALGHESFQVIVGNGAEGAIVAWVDTRNGNNDIFAQQVDGNGVVHWLDNGIPVCTASGNQNYPMITSDGAGGVILAWWDMRSGEFNIYAQRVDLAGNALWGKDGLTVCAESGIQNYVYITGDGAGGAIMAWDDNRGATFDLYAQRIDPKGVSKWSNNGVAVCTAPDTQCFPVLMNDGTGGAIIVWQDGRHKDKSYWDIYAQKINGQGSLGE</sequence>
<dbReference type="EMBL" id="BAFN01000001">
    <property type="protein sequence ID" value="GAN32127.1"/>
    <property type="molecule type" value="Genomic_DNA"/>
</dbReference>
<dbReference type="PANTHER" id="PTHR42754">
    <property type="entry name" value="ENDOGLUCANASE"/>
    <property type="match status" value="1"/>
</dbReference>
<dbReference type="PANTHER" id="PTHR42754:SF1">
    <property type="entry name" value="LIPOPROTEIN"/>
    <property type="match status" value="1"/>
</dbReference>
<gene>
    <name evidence="1" type="ORF">BROSI_A0637</name>
</gene>
<dbReference type="Proteomes" id="UP000032309">
    <property type="component" value="Unassembled WGS sequence"/>
</dbReference>
<keyword evidence="2" id="KW-1185">Reference proteome</keyword>
<evidence type="ECO:0000313" key="1">
    <source>
        <dbReference type="EMBL" id="GAN32127.1"/>
    </source>
</evidence>
<reference evidence="2" key="1">
    <citation type="journal article" date="2015" name="Genome Announc.">
        <title>Draft Genome Sequence of an Anaerobic Ammonium-Oxidizing Bacterium, "Candidatus Brocadia sinica".</title>
        <authorList>
            <person name="Oshiki M."/>
            <person name="Shinyako-Hata K."/>
            <person name="Satoh H."/>
            <person name="Okabe S."/>
        </authorList>
    </citation>
    <scope>NUCLEOTIDE SEQUENCE [LARGE SCALE GENOMIC DNA]</scope>
    <source>
        <strain evidence="2">JPN1</strain>
    </source>
</reference>
<protein>
    <submittedName>
        <fullName evidence="1">Uncharacterized protein</fullName>
    </submittedName>
</protein>
<comment type="caution">
    <text evidence="1">The sequence shown here is derived from an EMBL/GenBank/DDBJ whole genome shotgun (WGS) entry which is preliminary data.</text>
</comment>
<accession>A0ABQ0JTT0</accession>
<evidence type="ECO:0000313" key="2">
    <source>
        <dbReference type="Proteomes" id="UP000032309"/>
    </source>
</evidence>
<name>A0ABQ0JTT0_9BACT</name>
<organism evidence="1 2">
    <name type="scientific">Candidatus Brocadia sinica JPN1</name>
    <dbReference type="NCBI Taxonomy" id="1197129"/>
    <lineage>
        <taxon>Bacteria</taxon>
        <taxon>Pseudomonadati</taxon>
        <taxon>Planctomycetota</taxon>
        <taxon>Candidatus Brocadiia</taxon>
        <taxon>Candidatus Brocadiales</taxon>
        <taxon>Candidatus Brocadiaceae</taxon>
        <taxon>Candidatus Brocadia</taxon>
    </lineage>
</organism>
<proteinExistence type="predicted"/>